<dbReference type="AlphaFoldDB" id="A0A7D9JUV7"/>
<dbReference type="Proteomes" id="UP001152795">
    <property type="component" value="Unassembled WGS sequence"/>
</dbReference>
<comment type="caution">
    <text evidence="1">The sequence shown here is derived from an EMBL/GenBank/DDBJ whole genome shotgun (WGS) entry which is preliminary data.</text>
</comment>
<accession>A0A7D9JUV7</accession>
<dbReference type="EMBL" id="CACRXK020021440">
    <property type="protein sequence ID" value="CAB4035855.1"/>
    <property type="molecule type" value="Genomic_DNA"/>
</dbReference>
<evidence type="ECO:0000313" key="1">
    <source>
        <dbReference type="EMBL" id="CAB4035855.1"/>
    </source>
</evidence>
<keyword evidence="2" id="KW-1185">Reference proteome</keyword>
<dbReference type="OrthoDB" id="5983751at2759"/>
<reference evidence="1" key="1">
    <citation type="submission" date="2020-04" db="EMBL/GenBank/DDBJ databases">
        <authorList>
            <person name="Alioto T."/>
            <person name="Alioto T."/>
            <person name="Gomez Garrido J."/>
        </authorList>
    </citation>
    <scope>NUCLEOTIDE SEQUENCE</scope>
    <source>
        <strain evidence="1">A484AB</strain>
    </source>
</reference>
<evidence type="ECO:0000313" key="2">
    <source>
        <dbReference type="Proteomes" id="UP001152795"/>
    </source>
</evidence>
<organism evidence="1 2">
    <name type="scientific">Paramuricea clavata</name>
    <name type="common">Red gorgonian</name>
    <name type="synonym">Violescent sea-whip</name>
    <dbReference type="NCBI Taxonomy" id="317549"/>
    <lineage>
        <taxon>Eukaryota</taxon>
        <taxon>Metazoa</taxon>
        <taxon>Cnidaria</taxon>
        <taxon>Anthozoa</taxon>
        <taxon>Octocorallia</taxon>
        <taxon>Malacalcyonacea</taxon>
        <taxon>Plexauridae</taxon>
        <taxon>Paramuricea</taxon>
    </lineage>
</organism>
<gene>
    <name evidence="1" type="ORF">PACLA_8A067240</name>
</gene>
<name>A0A7D9JUV7_PARCT</name>
<proteinExistence type="predicted"/>
<protein>
    <submittedName>
        <fullName evidence="1">Uncharacterized protein</fullName>
    </submittedName>
</protein>
<sequence length="523" mass="61108">MLEEITGMFLSLFSLFVNATTRVSLGRHQPGVYDDRWQPYINEEYENFHTSEQLSSVLVNGRRTDYTRLDGTSSGRRSYWESIRRSLWTTLTITCAMFVPTAFIMAFLYIDLNTTDLCLEWQYHNNTLPFSVKRLRLIGDNVGVMITNLWFPLTMVVLFGWKEFKLRFLSTFYVGFIFGETIVIYYLFLLVFGVYDTHMYYRYPANVMFFSGIICCSILMLRNIRASDSTLSYSNCKILALISTEIVVSSVLALTYKYAIVPFFNGIKQESCKFLVAVMVPGLTIIPAVICKHIALRRSSEVVDPGRSFVLVYFIRGGVILLYRTMQADLKSIWLFIGLSLFSGFLNFLEKATYRIRMKLWTYFISLLNRTACCRRLNELPQDTPHYRRLKADIEIQDMLFEYSTLVLSQGYFVLYFVESFKLSVWSFLYESLTRVVIGIGIDFFFNCLSNFVEIHYYNIPVGRVWTKYWKRHMLANFIIVIVIVSYFSSVLLSVFQARETGTINRQHIVRNCTFFQSDWLAL</sequence>